<proteinExistence type="predicted"/>
<reference evidence="1" key="1">
    <citation type="submission" date="2019-08" db="EMBL/GenBank/DDBJ databases">
        <authorList>
            <person name="Kucharzyk K."/>
            <person name="Murdoch R.W."/>
            <person name="Higgins S."/>
            <person name="Loffler F."/>
        </authorList>
    </citation>
    <scope>NUCLEOTIDE SEQUENCE</scope>
</reference>
<dbReference type="Pfam" id="PF12686">
    <property type="entry name" value="DUF3800"/>
    <property type="match status" value="1"/>
</dbReference>
<comment type="caution">
    <text evidence="1">The sequence shown here is derived from an EMBL/GenBank/DDBJ whole genome shotgun (WGS) entry which is preliminary data.</text>
</comment>
<name>A0A644W7E9_9ZZZZ</name>
<dbReference type="AlphaFoldDB" id="A0A644W7E9"/>
<gene>
    <name evidence="1" type="ORF">SDC9_45915</name>
</gene>
<dbReference type="InterPro" id="IPR024524">
    <property type="entry name" value="DUF3800"/>
</dbReference>
<accession>A0A644W7E9</accession>
<organism evidence="1">
    <name type="scientific">bioreactor metagenome</name>
    <dbReference type="NCBI Taxonomy" id="1076179"/>
    <lineage>
        <taxon>unclassified sequences</taxon>
        <taxon>metagenomes</taxon>
        <taxon>ecological metagenomes</taxon>
    </lineage>
</organism>
<dbReference type="EMBL" id="VSSQ01000682">
    <property type="protein sequence ID" value="MPL99695.1"/>
    <property type="molecule type" value="Genomic_DNA"/>
</dbReference>
<sequence>MINDKYQLTSDDQYYIEKIVQPQDRTAFIDESGGFGFDFSKAGTSKYYVICAVVVKNTIIHSIEEKVSELRRKFFSGGELKSSSIGSNHKRRHQILLELLPLEFSIFVIIVNKMEFYEGSILTSNKKSFIKYLHKELYEAMRQYYPNLTIIEDEHGGKEFQKGFKEYVYNNQPQPDLFNNYSFKFTNSKNTNIVQIADIIAGSINKYMEGSTSINALRILKEKISGRRIDFPHTIQQFYRTKKNSSSFDREVSLVAFKSVNDYIENNKGIEDEEIRLRVILLKFLLFRIQYTNDAFVYSQDIVESLNEIAIKKVTRNILYRRIIAPLRDQGVLIASSPHGYKIPTSVKDISTYINQTVSIVGPMLSRIEKCREIVMTITDDKLDVLADPTLSGYKAYFDSKRNIDEFSSS</sequence>
<evidence type="ECO:0000313" key="1">
    <source>
        <dbReference type="EMBL" id="MPL99695.1"/>
    </source>
</evidence>
<protein>
    <recommendedName>
        <fullName evidence="2">DUF3800 domain-containing protein</fullName>
    </recommendedName>
</protein>
<evidence type="ECO:0008006" key="2">
    <source>
        <dbReference type="Google" id="ProtNLM"/>
    </source>
</evidence>